<dbReference type="PANTHER" id="PTHR12810">
    <property type="entry name" value="MITOCHONDRIAL 28S RIBOSOMAL PROTEIN S29"/>
    <property type="match status" value="1"/>
</dbReference>
<dbReference type="AlphaFoldDB" id="W3XP32"/>
<dbReference type="OMA" id="GLAHWMT"/>
<evidence type="ECO:0000313" key="9">
    <source>
        <dbReference type="Proteomes" id="UP000030651"/>
    </source>
</evidence>
<protein>
    <recommendedName>
        <fullName evidence="7">Small ribosomal subunit protein mS29</fullName>
    </recommendedName>
</protein>
<accession>W3XP32</accession>
<dbReference type="InterPro" id="IPR019368">
    <property type="entry name" value="Ribosomal_mS29"/>
</dbReference>
<evidence type="ECO:0000256" key="6">
    <source>
        <dbReference type="ARBA" id="ARBA00023274"/>
    </source>
</evidence>
<sequence length="461" mass="50992">MATPNCWRCLARPSQRLLRPATITVPSTNASFSTSTAQLAKEDSGVSRHIRSGKRLVLGSKKKKIRDPGKPVAPGERKAFRKRIQLSNDNALEVTGLAPLSAENIVDQKAVGTMVGLPDQLIDQLRTVEAFKSTQNWGLFRSPHMLIRQETVDFVKNITDKLGKKETVRTVVTGERSSGKSMLGLQTLAAGFLNKYVVINIPEGQELTTAATEYQEIPRSEQFSQPVYLLKLMQAMQESNKELLQSLHVQLDHIHLPFNTSRSTTLAALATATKEHDVAWPVFQALWQELLLPGRPPIMLNIDGLEHIMRVSDYRNPAYKLIHSHDLALVRTITEALGGKTKFVNGAAIVGITTRGNYAKSPSVEKAIQQAVAAQAGERIPARDPFFSKYDDRVFEALKGVSVFDVKGVSKAEARALMEYWAASGVLRMRVDERSVSERWTLAGNGVVGEIERASLYAVRL</sequence>
<evidence type="ECO:0000256" key="3">
    <source>
        <dbReference type="ARBA" id="ARBA00022946"/>
    </source>
</evidence>
<dbReference type="eggNOG" id="KOG3928">
    <property type="taxonomic scope" value="Eukaryota"/>
</dbReference>
<dbReference type="GO" id="GO:0003735">
    <property type="term" value="F:structural constituent of ribosome"/>
    <property type="evidence" value="ECO:0007669"/>
    <property type="project" value="TreeGrafter"/>
</dbReference>
<dbReference type="Proteomes" id="UP000030651">
    <property type="component" value="Unassembled WGS sequence"/>
</dbReference>
<reference evidence="9" key="1">
    <citation type="journal article" date="2015" name="BMC Genomics">
        <title>Genomic and transcriptomic analysis of the endophytic fungus Pestalotiopsis fici reveals its lifestyle and high potential for synthesis of natural products.</title>
        <authorList>
            <person name="Wang X."/>
            <person name="Zhang X."/>
            <person name="Liu L."/>
            <person name="Xiang M."/>
            <person name="Wang W."/>
            <person name="Sun X."/>
            <person name="Che Y."/>
            <person name="Guo L."/>
            <person name="Liu G."/>
            <person name="Guo L."/>
            <person name="Wang C."/>
            <person name="Yin W.B."/>
            <person name="Stadler M."/>
            <person name="Zhang X."/>
            <person name="Liu X."/>
        </authorList>
    </citation>
    <scope>NUCLEOTIDE SEQUENCE [LARGE SCALE GENOMIC DNA]</scope>
    <source>
        <strain evidence="9">W106-1 / CGMCC3.15140</strain>
    </source>
</reference>
<comment type="subcellular location">
    <subcellularLocation>
        <location evidence="1">Mitochondrion</location>
    </subcellularLocation>
</comment>
<dbReference type="STRING" id="1229662.W3XP32"/>
<keyword evidence="6" id="KW-0687">Ribonucleoprotein</keyword>
<dbReference type="RefSeq" id="XP_007827862.1">
    <property type="nucleotide sequence ID" value="XM_007829671.1"/>
</dbReference>
<gene>
    <name evidence="8" type="ORF">PFICI_01090</name>
</gene>
<dbReference type="FunCoup" id="W3XP32">
    <property type="interactions" value="79"/>
</dbReference>
<evidence type="ECO:0000256" key="4">
    <source>
        <dbReference type="ARBA" id="ARBA00022980"/>
    </source>
</evidence>
<proteinExistence type="inferred from homology"/>
<dbReference type="PANTHER" id="PTHR12810:SF0">
    <property type="entry name" value="SMALL RIBOSOMAL SUBUNIT PROTEIN MS29"/>
    <property type="match status" value="1"/>
</dbReference>
<evidence type="ECO:0000256" key="7">
    <source>
        <dbReference type="ARBA" id="ARBA00035140"/>
    </source>
</evidence>
<organism evidence="8 9">
    <name type="scientific">Pestalotiopsis fici (strain W106-1 / CGMCC3.15140)</name>
    <dbReference type="NCBI Taxonomy" id="1229662"/>
    <lineage>
        <taxon>Eukaryota</taxon>
        <taxon>Fungi</taxon>
        <taxon>Dikarya</taxon>
        <taxon>Ascomycota</taxon>
        <taxon>Pezizomycotina</taxon>
        <taxon>Sordariomycetes</taxon>
        <taxon>Xylariomycetidae</taxon>
        <taxon>Amphisphaeriales</taxon>
        <taxon>Sporocadaceae</taxon>
        <taxon>Pestalotiopsis</taxon>
    </lineage>
</organism>
<keyword evidence="9" id="KW-1185">Reference proteome</keyword>
<evidence type="ECO:0000256" key="2">
    <source>
        <dbReference type="ARBA" id="ARBA00009863"/>
    </source>
</evidence>
<dbReference type="EMBL" id="KI912109">
    <property type="protein sequence ID" value="ETS87262.1"/>
    <property type="molecule type" value="Genomic_DNA"/>
</dbReference>
<dbReference type="OrthoDB" id="274828at2759"/>
<dbReference type="HOGENOM" id="CLU_046315_1_0_1"/>
<evidence type="ECO:0000256" key="1">
    <source>
        <dbReference type="ARBA" id="ARBA00004173"/>
    </source>
</evidence>
<dbReference type="InParanoid" id="W3XP32"/>
<name>W3XP32_PESFW</name>
<keyword evidence="4" id="KW-0689">Ribosomal protein</keyword>
<evidence type="ECO:0000256" key="5">
    <source>
        <dbReference type="ARBA" id="ARBA00023128"/>
    </source>
</evidence>
<dbReference type="Pfam" id="PF10236">
    <property type="entry name" value="DAP3"/>
    <property type="match status" value="1"/>
</dbReference>
<keyword evidence="5" id="KW-0496">Mitochondrion</keyword>
<evidence type="ECO:0000313" key="8">
    <source>
        <dbReference type="EMBL" id="ETS87262.1"/>
    </source>
</evidence>
<keyword evidence="3" id="KW-0809">Transit peptide</keyword>
<dbReference type="GO" id="GO:0005763">
    <property type="term" value="C:mitochondrial small ribosomal subunit"/>
    <property type="evidence" value="ECO:0007669"/>
    <property type="project" value="TreeGrafter"/>
</dbReference>
<dbReference type="GeneID" id="19266103"/>
<dbReference type="KEGG" id="pfy:PFICI_01090"/>
<comment type="similarity">
    <text evidence="2">Belongs to the mitochondrion-specific ribosomal protein mS29 family.</text>
</comment>